<dbReference type="AlphaFoldDB" id="A0A255G9W0"/>
<proteinExistence type="predicted"/>
<feature type="transmembrane region" description="Helical" evidence="1">
    <location>
        <begin position="114"/>
        <end position="134"/>
    </location>
</feature>
<keyword evidence="4" id="KW-1185">Reference proteome</keyword>
<feature type="transmembrane region" description="Helical" evidence="1">
    <location>
        <begin position="43"/>
        <end position="64"/>
    </location>
</feature>
<keyword evidence="1" id="KW-1133">Transmembrane helix</keyword>
<dbReference type="RefSeq" id="WP_094405822.1">
    <property type="nucleotide sequence ID" value="NZ_NMVO01000014.1"/>
</dbReference>
<organism evidence="3 4">
    <name type="scientific">Enemella evansiae</name>
    <dbReference type="NCBI Taxonomy" id="2016499"/>
    <lineage>
        <taxon>Bacteria</taxon>
        <taxon>Bacillati</taxon>
        <taxon>Actinomycetota</taxon>
        <taxon>Actinomycetes</taxon>
        <taxon>Propionibacteriales</taxon>
        <taxon>Propionibacteriaceae</taxon>
        <taxon>Enemella</taxon>
    </lineage>
</organism>
<dbReference type="GO" id="GO:0008237">
    <property type="term" value="F:metallopeptidase activity"/>
    <property type="evidence" value="ECO:0007669"/>
    <property type="project" value="UniProtKB-KW"/>
</dbReference>
<protein>
    <submittedName>
        <fullName evidence="3">CPBP family intramembrane metalloprotease</fullName>
    </submittedName>
</protein>
<dbReference type="EMBL" id="NMVO01000014">
    <property type="protein sequence ID" value="OYO12707.1"/>
    <property type="molecule type" value="Genomic_DNA"/>
</dbReference>
<keyword evidence="3" id="KW-0645">Protease</keyword>
<evidence type="ECO:0000313" key="3">
    <source>
        <dbReference type="EMBL" id="OYO12707.1"/>
    </source>
</evidence>
<evidence type="ECO:0000313" key="4">
    <source>
        <dbReference type="Proteomes" id="UP000215896"/>
    </source>
</evidence>
<reference evidence="3 4" key="1">
    <citation type="submission" date="2017-07" db="EMBL/GenBank/DDBJ databases">
        <title>Draft whole genome sequences of clinical Proprionibacteriaceae strains.</title>
        <authorList>
            <person name="Bernier A.-M."/>
            <person name="Bernard K."/>
            <person name="Domingo M.-C."/>
        </authorList>
    </citation>
    <scope>NUCLEOTIDE SEQUENCE [LARGE SCALE GENOMIC DNA]</scope>
    <source>
        <strain evidence="3 4">NML 030167</strain>
    </source>
</reference>
<dbReference type="InterPro" id="IPR003675">
    <property type="entry name" value="Rce1/LyrA-like_dom"/>
</dbReference>
<dbReference type="Proteomes" id="UP000215896">
    <property type="component" value="Unassembled WGS sequence"/>
</dbReference>
<comment type="caution">
    <text evidence="3">The sequence shown here is derived from an EMBL/GenBank/DDBJ whole genome shotgun (WGS) entry which is preliminary data.</text>
</comment>
<keyword evidence="1" id="KW-0812">Transmembrane</keyword>
<dbReference type="OrthoDB" id="4232at2"/>
<dbReference type="GO" id="GO:0080120">
    <property type="term" value="P:CAAX-box protein maturation"/>
    <property type="evidence" value="ECO:0007669"/>
    <property type="project" value="UniProtKB-ARBA"/>
</dbReference>
<feature type="transmembrane region" description="Helical" evidence="1">
    <location>
        <begin position="76"/>
        <end position="94"/>
    </location>
</feature>
<dbReference type="GO" id="GO:0006508">
    <property type="term" value="P:proteolysis"/>
    <property type="evidence" value="ECO:0007669"/>
    <property type="project" value="UniProtKB-KW"/>
</dbReference>
<feature type="domain" description="CAAX prenyl protease 2/Lysostaphin resistance protein A-like" evidence="2">
    <location>
        <begin position="82"/>
        <end position="170"/>
    </location>
</feature>
<keyword evidence="1" id="KW-0472">Membrane</keyword>
<name>A0A255G9W0_9ACTN</name>
<evidence type="ECO:0000259" key="2">
    <source>
        <dbReference type="Pfam" id="PF02517"/>
    </source>
</evidence>
<dbReference type="Pfam" id="PF02517">
    <property type="entry name" value="Rce1-like"/>
    <property type="match status" value="1"/>
</dbReference>
<dbReference type="GO" id="GO:0004175">
    <property type="term" value="F:endopeptidase activity"/>
    <property type="evidence" value="ECO:0007669"/>
    <property type="project" value="UniProtKB-ARBA"/>
</dbReference>
<evidence type="ECO:0000256" key="1">
    <source>
        <dbReference type="SAM" id="Phobius"/>
    </source>
</evidence>
<keyword evidence="3" id="KW-0482">Metalloprotease</keyword>
<sequence>MLEFVLFCIPTLIYVLVVSRKPDETARSAFGRAGGTWGPASGYGWALTILPPLLLTAWLAIVLIPAEVLQTPGVTIARLTSVTAVIGVILRAVGEEVFFRGLLGGVLIRRLGFTLGNTVQAIIFFLPHLPLLLIDLRTWPILPVQFATGWLRNRTGSFVPGAIVHTVANVAAGLIVLL</sequence>
<gene>
    <name evidence="3" type="ORF">CGZ94_12395</name>
</gene>
<feature type="transmembrane region" description="Helical" evidence="1">
    <location>
        <begin position="155"/>
        <end position="177"/>
    </location>
</feature>
<accession>A0A255G9W0</accession>
<keyword evidence="3" id="KW-0378">Hydrolase</keyword>